<dbReference type="OrthoDB" id="288590at2759"/>
<dbReference type="GO" id="GO:0046872">
    <property type="term" value="F:metal ion binding"/>
    <property type="evidence" value="ECO:0007669"/>
    <property type="project" value="UniProtKB-KW"/>
</dbReference>
<dbReference type="Pfam" id="PF03171">
    <property type="entry name" value="2OG-FeII_Oxy"/>
    <property type="match status" value="1"/>
</dbReference>
<dbReference type="AlphaFoldDB" id="A0A0D2AW26"/>
<dbReference type="SUPFAM" id="SSF51197">
    <property type="entry name" value="Clavaminate synthase-like"/>
    <property type="match status" value="1"/>
</dbReference>
<dbReference type="PROSITE" id="PS51471">
    <property type="entry name" value="FE2OG_OXY"/>
    <property type="match status" value="1"/>
</dbReference>
<dbReference type="PANTHER" id="PTHR47990">
    <property type="entry name" value="2-OXOGLUTARATE (2OG) AND FE(II)-DEPENDENT OXYGENASE SUPERFAMILY PROTEIN-RELATED"/>
    <property type="match status" value="1"/>
</dbReference>
<dbReference type="RefSeq" id="XP_016230886.1">
    <property type="nucleotide sequence ID" value="XM_016385942.1"/>
</dbReference>
<keyword evidence="2" id="KW-0560">Oxidoreductase</keyword>
<dbReference type="GeneID" id="27338717"/>
<dbReference type="InterPro" id="IPR005123">
    <property type="entry name" value="Oxoglu/Fe-dep_dioxygenase_dom"/>
</dbReference>
<dbReference type="GO" id="GO:0016491">
    <property type="term" value="F:oxidoreductase activity"/>
    <property type="evidence" value="ECO:0007669"/>
    <property type="project" value="UniProtKB-KW"/>
</dbReference>
<dbReference type="InterPro" id="IPR026992">
    <property type="entry name" value="DIOX_N"/>
</dbReference>
<dbReference type="STRING" id="91928.A0A0D2AW26"/>
<name>A0A0D2AW26_9EURO</name>
<keyword evidence="2" id="KW-0479">Metal-binding</keyword>
<accession>A0A0D2AW26</accession>
<dbReference type="Proteomes" id="UP000053328">
    <property type="component" value="Unassembled WGS sequence"/>
</dbReference>
<organism evidence="4 5">
    <name type="scientific">Exophiala spinifera</name>
    <dbReference type="NCBI Taxonomy" id="91928"/>
    <lineage>
        <taxon>Eukaryota</taxon>
        <taxon>Fungi</taxon>
        <taxon>Dikarya</taxon>
        <taxon>Ascomycota</taxon>
        <taxon>Pezizomycotina</taxon>
        <taxon>Eurotiomycetes</taxon>
        <taxon>Chaetothyriomycetidae</taxon>
        <taxon>Chaetothyriales</taxon>
        <taxon>Herpotrichiellaceae</taxon>
        <taxon>Exophiala</taxon>
    </lineage>
</organism>
<comment type="similarity">
    <text evidence="1 2">Belongs to the iron/ascorbate-dependent oxidoreductase family.</text>
</comment>
<dbReference type="VEuPathDB" id="FungiDB:PV08_11634"/>
<dbReference type="Pfam" id="PF14226">
    <property type="entry name" value="DIOX_N"/>
    <property type="match status" value="1"/>
</dbReference>
<evidence type="ECO:0000256" key="1">
    <source>
        <dbReference type="ARBA" id="ARBA00008056"/>
    </source>
</evidence>
<dbReference type="GO" id="GO:0044283">
    <property type="term" value="P:small molecule biosynthetic process"/>
    <property type="evidence" value="ECO:0007669"/>
    <property type="project" value="UniProtKB-ARBA"/>
</dbReference>
<evidence type="ECO:0000256" key="2">
    <source>
        <dbReference type="RuleBase" id="RU003682"/>
    </source>
</evidence>
<dbReference type="InterPro" id="IPR044861">
    <property type="entry name" value="IPNS-like_FE2OG_OXY"/>
</dbReference>
<sequence length="329" mass="36203">MGSLGPQHVDFEVPTIDLSAYLQDPNTPEADAVVEQIRNACATSGFFQLTGHGIPKALQQQAFAASRSLFNLSDEEKLKLCSKPGRGYEVMGKQFLEPGKQPDLKEGYFIGREISNATPPFRPFQEPNVWPSPDLIPESQFKIPLLEYYRSVSDLSFVIMKILASGLRHSNLDTSVFTEFCHEPISSVRLLHYPPHPDTQDDSLVGTGAHTDFGAITLLLQDGNSGLQVLNQDTNEWLDVEPREDAYVVNIGDMLDVWTSGAYKSTVHRVINTSGGERYSIPFFLDGNADCVIKPLGGDSMGTGAGAGNVKKPFTVEEHMLSRYAASYK</sequence>
<evidence type="ECO:0000313" key="4">
    <source>
        <dbReference type="EMBL" id="KIW10670.1"/>
    </source>
</evidence>
<protein>
    <recommendedName>
        <fullName evidence="3">Fe2OG dioxygenase domain-containing protein</fullName>
    </recommendedName>
</protein>
<evidence type="ECO:0000313" key="5">
    <source>
        <dbReference type="Proteomes" id="UP000053328"/>
    </source>
</evidence>
<dbReference type="Gene3D" id="2.60.120.330">
    <property type="entry name" value="B-lactam Antibiotic, Isopenicillin N Synthase, Chain"/>
    <property type="match status" value="1"/>
</dbReference>
<evidence type="ECO:0000259" key="3">
    <source>
        <dbReference type="PROSITE" id="PS51471"/>
    </source>
</evidence>
<dbReference type="InterPro" id="IPR027443">
    <property type="entry name" value="IPNS-like_sf"/>
</dbReference>
<gene>
    <name evidence="4" type="ORF">PV08_11634</name>
</gene>
<dbReference type="InterPro" id="IPR050231">
    <property type="entry name" value="Iron_ascorbate_oxido_reductase"/>
</dbReference>
<dbReference type="PRINTS" id="PR00682">
    <property type="entry name" value="IPNSYNTHASE"/>
</dbReference>
<keyword evidence="2" id="KW-0408">Iron</keyword>
<keyword evidence="5" id="KW-1185">Reference proteome</keyword>
<dbReference type="HOGENOM" id="CLU_010119_6_3_1"/>
<proteinExistence type="inferred from homology"/>
<dbReference type="EMBL" id="KN847500">
    <property type="protein sequence ID" value="KIW10670.1"/>
    <property type="molecule type" value="Genomic_DNA"/>
</dbReference>
<reference evidence="4 5" key="1">
    <citation type="submission" date="2015-01" db="EMBL/GenBank/DDBJ databases">
        <title>The Genome Sequence of Exophiala spinifera CBS89968.</title>
        <authorList>
            <consortium name="The Broad Institute Genomics Platform"/>
            <person name="Cuomo C."/>
            <person name="de Hoog S."/>
            <person name="Gorbushina A."/>
            <person name="Stielow B."/>
            <person name="Teixiera M."/>
            <person name="Abouelleil A."/>
            <person name="Chapman S.B."/>
            <person name="Priest M."/>
            <person name="Young S.K."/>
            <person name="Wortman J."/>
            <person name="Nusbaum C."/>
            <person name="Birren B."/>
        </authorList>
    </citation>
    <scope>NUCLEOTIDE SEQUENCE [LARGE SCALE GENOMIC DNA]</scope>
    <source>
        <strain evidence="4 5">CBS 89968</strain>
    </source>
</reference>
<feature type="domain" description="Fe2OG dioxygenase" evidence="3">
    <location>
        <begin position="184"/>
        <end position="287"/>
    </location>
</feature>